<evidence type="ECO:0000256" key="1">
    <source>
        <dbReference type="ARBA" id="ARBA00009437"/>
    </source>
</evidence>
<dbReference type="InterPro" id="IPR000847">
    <property type="entry name" value="LysR_HTH_N"/>
</dbReference>
<dbReference type="InterPro" id="IPR036390">
    <property type="entry name" value="WH_DNA-bd_sf"/>
</dbReference>
<dbReference type="Pfam" id="PF00126">
    <property type="entry name" value="HTH_1"/>
    <property type="match status" value="1"/>
</dbReference>
<reference evidence="6 7" key="1">
    <citation type="journal article" date="2021" name="ISME Commun">
        <title>Automated analysis of genomic sequences facilitates high-throughput and comprehensive description of bacteria.</title>
        <authorList>
            <person name="Hitch T.C.A."/>
        </authorList>
    </citation>
    <scope>NUCLEOTIDE SEQUENCE [LARGE SCALE GENOMIC DNA]</scope>
    <source>
        <strain evidence="6 7">Sanger_02</strain>
    </source>
</reference>
<gene>
    <name evidence="6" type="ORF">OCV65_03220</name>
</gene>
<dbReference type="CDD" id="cd05466">
    <property type="entry name" value="PBP2_LTTR_substrate"/>
    <property type="match status" value="1"/>
</dbReference>
<name>A0ABT2S3V9_9FIRM</name>
<dbReference type="PANTHER" id="PTHR30419:SF24">
    <property type="entry name" value="HTH-TYPE TRANSCRIPTIONAL REGULATOR CZCR"/>
    <property type="match status" value="1"/>
</dbReference>
<evidence type="ECO:0000313" key="6">
    <source>
        <dbReference type="EMBL" id="MCU6699249.1"/>
    </source>
</evidence>
<comment type="similarity">
    <text evidence="1">Belongs to the LysR transcriptional regulatory family.</text>
</comment>
<keyword evidence="3" id="KW-0238">DNA-binding</keyword>
<dbReference type="PANTHER" id="PTHR30419">
    <property type="entry name" value="HTH-TYPE TRANSCRIPTIONAL REGULATOR YBHD"/>
    <property type="match status" value="1"/>
</dbReference>
<dbReference type="Gene3D" id="3.40.190.290">
    <property type="match status" value="1"/>
</dbReference>
<accession>A0ABT2S3V9</accession>
<evidence type="ECO:0000259" key="5">
    <source>
        <dbReference type="PROSITE" id="PS50931"/>
    </source>
</evidence>
<dbReference type="Gene3D" id="1.10.10.10">
    <property type="entry name" value="Winged helix-like DNA-binding domain superfamily/Winged helix DNA-binding domain"/>
    <property type="match status" value="1"/>
</dbReference>
<evidence type="ECO:0000256" key="3">
    <source>
        <dbReference type="ARBA" id="ARBA00023125"/>
    </source>
</evidence>
<evidence type="ECO:0000313" key="7">
    <source>
        <dbReference type="Proteomes" id="UP001207605"/>
    </source>
</evidence>
<dbReference type="Proteomes" id="UP001207605">
    <property type="component" value="Unassembled WGS sequence"/>
</dbReference>
<dbReference type="SUPFAM" id="SSF53850">
    <property type="entry name" value="Periplasmic binding protein-like II"/>
    <property type="match status" value="1"/>
</dbReference>
<proteinExistence type="inferred from homology"/>
<dbReference type="PROSITE" id="PS50931">
    <property type="entry name" value="HTH_LYSR"/>
    <property type="match status" value="1"/>
</dbReference>
<dbReference type="InterPro" id="IPR036388">
    <property type="entry name" value="WH-like_DNA-bd_sf"/>
</dbReference>
<dbReference type="InterPro" id="IPR005119">
    <property type="entry name" value="LysR_subst-bd"/>
</dbReference>
<dbReference type="EMBL" id="JAOQJV010000002">
    <property type="protein sequence ID" value="MCU6699249.1"/>
    <property type="molecule type" value="Genomic_DNA"/>
</dbReference>
<keyword evidence="4" id="KW-0804">Transcription</keyword>
<evidence type="ECO:0000256" key="4">
    <source>
        <dbReference type="ARBA" id="ARBA00023163"/>
    </source>
</evidence>
<dbReference type="InterPro" id="IPR050950">
    <property type="entry name" value="HTH-type_LysR_regulators"/>
</dbReference>
<dbReference type="RefSeq" id="WP_262580933.1">
    <property type="nucleotide sequence ID" value="NZ_JAOQJV010000002.1"/>
</dbReference>
<comment type="caution">
    <text evidence="6">The sequence shown here is derived from an EMBL/GenBank/DDBJ whole genome shotgun (WGS) entry which is preliminary data.</text>
</comment>
<organism evidence="6 7">
    <name type="scientific">Dorea ammoniilytica</name>
    <dbReference type="NCBI Taxonomy" id="2981788"/>
    <lineage>
        <taxon>Bacteria</taxon>
        <taxon>Bacillati</taxon>
        <taxon>Bacillota</taxon>
        <taxon>Clostridia</taxon>
        <taxon>Lachnospirales</taxon>
        <taxon>Lachnospiraceae</taxon>
        <taxon>Dorea</taxon>
    </lineage>
</organism>
<dbReference type="SUPFAM" id="SSF46785">
    <property type="entry name" value="Winged helix' DNA-binding domain"/>
    <property type="match status" value="1"/>
</dbReference>
<keyword evidence="7" id="KW-1185">Reference proteome</keyword>
<evidence type="ECO:0000256" key="2">
    <source>
        <dbReference type="ARBA" id="ARBA00023015"/>
    </source>
</evidence>
<keyword evidence="2" id="KW-0805">Transcription regulation</keyword>
<protein>
    <submittedName>
        <fullName evidence="6">LysR family transcriptional regulator</fullName>
    </submittedName>
</protein>
<dbReference type="Pfam" id="PF03466">
    <property type="entry name" value="LysR_substrate"/>
    <property type="match status" value="1"/>
</dbReference>
<feature type="domain" description="HTH lysR-type" evidence="5">
    <location>
        <begin position="1"/>
        <end position="58"/>
    </location>
</feature>
<sequence length="290" mass="33102">MDTKRWKVMLAADDYGSFTRVGEELGYTQSGITQMMKALEKEVGFSLFIKDNHGVTLTKEAKALIPAIRNLLNADEEINQEIASLKGAQVGTIRIGTYLSCSIHWIPKIIREFQKSYPDIRFKIIEGTEGDLAEWIENRRVDIGFISYQKNQRYQFLPVMDDELYAVVPSAHEFAKQGKIPLEWFQDAPFVVTDYTPGNDVHRILKQYKIKPDIRYVTINEFSSISMVEHELGMTILPGLLLRGQVGNFAVRPLVPRVYRQLGLAFTSQDALSPATKIFLKYAKDFLLDD</sequence>